<accession>A0A0D2TWA3</accession>
<proteinExistence type="predicted"/>
<dbReference type="GO" id="GO:0048731">
    <property type="term" value="P:system development"/>
    <property type="evidence" value="ECO:0007669"/>
    <property type="project" value="TreeGrafter"/>
</dbReference>
<evidence type="ECO:0000256" key="1">
    <source>
        <dbReference type="ARBA" id="ARBA00023015"/>
    </source>
</evidence>
<evidence type="ECO:0000313" key="6">
    <source>
        <dbReference type="EMBL" id="KJB79778.1"/>
    </source>
</evidence>
<organism evidence="6 7">
    <name type="scientific">Gossypium raimondii</name>
    <name type="common">Peruvian cotton</name>
    <name type="synonym">Gossypium klotzschianum subsp. raimondii</name>
    <dbReference type="NCBI Taxonomy" id="29730"/>
    <lineage>
        <taxon>Eukaryota</taxon>
        <taxon>Viridiplantae</taxon>
        <taxon>Streptophyta</taxon>
        <taxon>Embryophyta</taxon>
        <taxon>Tracheophyta</taxon>
        <taxon>Spermatophyta</taxon>
        <taxon>Magnoliopsida</taxon>
        <taxon>eudicotyledons</taxon>
        <taxon>Gunneridae</taxon>
        <taxon>Pentapetalae</taxon>
        <taxon>rosids</taxon>
        <taxon>malvids</taxon>
        <taxon>Malvales</taxon>
        <taxon>Malvaceae</taxon>
        <taxon>Malvoideae</taxon>
        <taxon>Gossypium</taxon>
    </lineage>
</organism>
<dbReference type="KEGG" id="gra:105781234"/>
<evidence type="ECO:0000256" key="3">
    <source>
        <dbReference type="ARBA" id="ARBA00023163"/>
    </source>
</evidence>
<dbReference type="GO" id="GO:0006355">
    <property type="term" value="P:regulation of DNA-templated transcription"/>
    <property type="evidence" value="ECO:0007669"/>
    <property type="project" value="InterPro"/>
</dbReference>
<name>A0A0D2TWA3_GOSRA</name>
<dbReference type="Proteomes" id="UP000032304">
    <property type="component" value="Chromosome 13"/>
</dbReference>
<protein>
    <recommendedName>
        <fullName evidence="5">NAC domain-containing protein</fullName>
    </recommendedName>
</protein>
<keyword evidence="2" id="KW-0238">DNA-binding</keyword>
<dbReference type="Gramene" id="KJB79778">
    <property type="protein sequence ID" value="KJB79778"/>
    <property type="gene ID" value="B456_013G066200"/>
</dbReference>
<dbReference type="PROSITE" id="PS51005">
    <property type="entry name" value="NAC"/>
    <property type="match status" value="1"/>
</dbReference>
<keyword evidence="1" id="KW-0805">Transcription regulation</keyword>
<keyword evidence="3" id="KW-0804">Transcription</keyword>
<dbReference type="InterPro" id="IPR003441">
    <property type="entry name" value="NAC-dom"/>
</dbReference>
<dbReference type="AlphaFoldDB" id="A0A0D2TWA3"/>
<dbReference type="OMA" id="KARHIYG"/>
<dbReference type="EMBL" id="CM001752">
    <property type="protein sequence ID" value="KJB79778.1"/>
    <property type="molecule type" value="Genomic_DNA"/>
</dbReference>
<dbReference type="eggNOG" id="ENOG502T08P">
    <property type="taxonomic scope" value="Eukaryota"/>
</dbReference>
<evidence type="ECO:0000313" key="7">
    <source>
        <dbReference type="Proteomes" id="UP000032304"/>
    </source>
</evidence>
<dbReference type="Gene3D" id="2.170.150.80">
    <property type="entry name" value="NAC domain"/>
    <property type="match status" value="1"/>
</dbReference>
<evidence type="ECO:0000256" key="4">
    <source>
        <dbReference type="ARBA" id="ARBA00023242"/>
    </source>
</evidence>
<gene>
    <name evidence="6" type="ORF">B456_013G066200</name>
</gene>
<keyword evidence="7" id="KW-1185">Reference proteome</keyword>
<reference evidence="6 7" key="1">
    <citation type="journal article" date="2012" name="Nature">
        <title>Repeated polyploidization of Gossypium genomes and the evolution of spinnable cotton fibres.</title>
        <authorList>
            <person name="Paterson A.H."/>
            <person name="Wendel J.F."/>
            <person name="Gundlach H."/>
            <person name="Guo H."/>
            <person name="Jenkins J."/>
            <person name="Jin D."/>
            <person name="Llewellyn D."/>
            <person name="Showmaker K.C."/>
            <person name="Shu S."/>
            <person name="Udall J."/>
            <person name="Yoo M.J."/>
            <person name="Byers R."/>
            <person name="Chen W."/>
            <person name="Doron-Faigenboim A."/>
            <person name="Duke M.V."/>
            <person name="Gong L."/>
            <person name="Grimwood J."/>
            <person name="Grover C."/>
            <person name="Grupp K."/>
            <person name="Hu G."/>
            <person name="Lee T.H."/>
            <person name="Li J."/>
            <person name="Lin L."/>
            <person name="Liu T."/>
            <person name="Marler B.S."/>
            <person name="Page J.T."/>
            <person name="Roberts A.W."/>
            <person name="Romanel E."/>
            <person name="Sanders W.S."/>
            <person name="Szadkowski E."/>
            <person name="Tan X."/>
            <person name="Tang H."/>
            <person name="Xu C."/>
            <person name="Wang J."/>
            <person name="Wang Z."/>
            <person name="Zhang D."/>
            <person name="Zhang L."/>
            <person name="Ashrafi H."/>
            <person name="Bedon F."/>
            <person name="Bowers J.E."/>
            <person name="Brubaker C.L."/>
            <person name="Chee P.W."/>
            <person name="Das S."/>
            <person name="Gingle A.R."/>
            <person name="Haigler C.H."/>
            <person name="Harker D."/>
            <person name="Hoffmann L.V."/>
            <person name="Hovav R."/>
            <person name="Jones D.C."/>
            <person name="Lemke C."/>
            <person name="Mansoor S."/>
            <person name="ur Rahman M."/>
            <person name="Rainville L.N."/>
            <person name="Rambani A."/>
            <person name="Reddy U.K."/>
            <person name="Rong J.K."/>
            <person name="Saranga Y."/>
            <person name="Scheffler B.E."/>
            <person name="Scheffler J.A."/>
            <person name="Stelly D.M."/>
            <person name="Triplett B.A."/>
            <person name="Van Deynze A."/>
            <person name="Vaslin M.F."/>
            <person name="Waghmare V.N."/>
            <person name="Walford S.A."/>
            <person name="Wright R.J."/>
            <person name="Zaki E.A."/>
            <person name="Zhang T."/>
            <person name="Dennis E.S."/>
            <person name="Mayer K.F."/>
            <person name="Peterson D.G."/>
            <person name="Rokhsar D.S."/>
            <person name="Wang X."/>
            <person name="Schmutz J."/>
        </authorList>
    </citation>
    <scope>NUCLEOTIDE SEQUENCE [LARGE SCALE GENOMIC DNA]</scope>
</reference>
<dbReference type="OrthoDB" id="932225at2759"/>
<evidence type="ECO:0000256" key="2">
    <source>
        <dbReference type="ARBA" id="ARBA00023125"/>
    </source>
</evidence>
<feature type="domain" description="NAC" evidence="5">
    <location>
        <begin position="105"/>
        <end position="247"/>
    </location>
</feature>
<dbReference type="GO" id="GO:0003677">
    <property type="term" value="F:DNA binding"/>
    <property type="evidence" value="ECO:0007669"/>
    <property type="project" value="UniProtKB-KW"/>
</dbReference>
<keyword evidence="4" id="KW-0539">Nucleus</keyword>
<evidence type="ECO:0000259" key="5">
    <source>
        <dbReference type="PROSITE" id="PS51005"/>
    </source>
</evidence>
<dbReference type="SUPFAM" id="SSF101941">
    <property type="entry name" value="NAC domain"/>
    <property type="match status" value="1"/>
</dbReference>
<sequence length="335" mass="38227">MHEPQICCKSRRLDRCHSLRQKRVGYLPIRLHTRSQDQTVSISNDIPEHDCLKRFLESSIKMRYSDVFNDFQPPISGFKYGKGGHQISLIFLFVDETPIMSQLQIPLGFRFLPTKEEIFCDYLKPIINGDPIPSGVLKAHHIYGANREPWNIFDQDWPESFWVLTKLKKKSKSRIERTAGDGCWLQQFAKEVKNKDDGEVTGYDKYFTYTSKKNKKSNGQWIMHEFSLKDQEAVGLSDLVICEIKNKDAAVVSSGYEESEGEIKKNKKRKLMEVPSDSTNDFATMPVGNQTFDYMAPEVGGFSPFSACLDQQPNPWTSAGVGGNLGVPDYNSHHL</sequence>
<dbReference type="PANTHER" id="PTHR31719">
    <property type="entry name" value="NAC TRANSCRIPTION FACTOR 56"/>
    <property type="match status" value="1"/>
</dbReference>
<dbReference type="InterPro" id="IPR036093">
    <property type="entry name" value="NAC_dom_sf"/>
</dbReference>
<dbReference type="Pfam" id="PF02365">
    <property type="entry name" value="NAM"/>
    <property type="match status" value="1"/>
</dbReference>
<dbReference type="PANTHER" id="PTHR31719:SF164">
    <property type="entry name" value="NAC DOMAIN-CONTAINING PROTEIN"/>
    <property type="match status" value="1"/>
</dbReference>